<dbReference type="Gene3D" id="2.40.50.100">
    <property type="match status" value="1"/>
</dbReference>
<dbReference type="GO" id="GO:1990060">
    <property type="term" value="C:maltose transport complex"/>
    <property type="evidence" value="ECO:0007669"/>
    <property type="project" value="TreeGrafter"/>
</dbReference>
<sequence>MSRLEIRKLRKSFEGTDVIKGIDLVVEDREFCVFLGPSGCGKSTTLRLIAGLEEADEGQILLDKDDITDRAVDKRDLAMVFQSYALYPHMTVRENMSFALKLAGAKPLAIDEKVAKAAKILALEPYLDRKPSALSGGQRQRVAIGRAITREPRVFLFDEPLSNLDAALRAQTRLEIARLHQELNATMIYVTHDQVEAMTLADKIAIFSEGRIEQIGSPLELYRRPVNKFVAGFLGMPQMNFMAATAEGGDLRLANGNVLHLPAQIEARGELTLGVRPEHLRVCEDGNGTGETLAGKLTVVERLGSETYAYVDVPGLGTITVRADGDFERRAGRDICIRVDLTHAYVFDATGKAIHHP</sequence>
<reference evidence="6 7" key="1">
    <citation type="submission" date="2015-03" db="EMBL/GenBank/DDBJ databases">
        <title>Draft genome sequence of Luteibacter yeojuensis strain SU11.</title>
        <authorList>
            <person name="Sulaiman J."/>
            <person name="Priya K."/>
            <person name="Chan K.-G."/>
        </authorList>
    </citation>
    <scope>NUCLEOTIDE SEQUENCE [LARGE SCALE GENOMIC DNA]</scope>
    <source>
        <strain evidence="6 7">SU11</strain>
    </source>
</reference>
<feature type="domain" description="ABC transporter" evidence="5">
    <location>
        <begin position="4"/>
        <end position="234"/>
    </location>
</feature>
<dbReference type="InterPro" id="IPR008995">
    <property type="entry name" value="Mo/tungstate-bd_C_term_dom"/>
</dbReference>
<keyword evidence="3" id="KW-0547">Nucleotide-binding</keyword>
<dbReference type="PROSITE" id="PS00211">
    <property type="entry name" value="ABC_TRANSPORTER_1"/>
    <property type="match status" value="1"/>
</dbReference>
<evidence type="ECO:0000256" key="3">
    <source>
        <dbReference type="ARBA" id="ARBA00022741"/>
    </source>
</evidence>
<evidence type="ECO:0000256" key="1">
    <source>
        <dbReference type="ARBA" id="ARBA00022448"/>
    </source>
</evidence>
<keyword evidence="2" id="KW-0762">Sugar transport</keyword>
<dbReference type="GO" id="GO:0016887">
    <property type="term" value="F:ATP hydrolysis activity"/>
    <property type="evidence" value="ECO:0007669"/>
    <property type="project" value="InterPro"/>
</dbReference>
<dbReference type="SUPFAM" id="SSF50331">
    <property type="entry name" value="MOP-like"/>
    <property type="match status" value="1"/>
</dbReference>
<dbReference type="PATRIC" id="fig|345309.4.peg.3656"/>
<dbReference type="PANTHER" id="PTHR43875">
    <property type="entry name" value="MALTODEXTRIN IMPORT ATP-BINDING PROTEIN MSMX"/>
    <property type="match status" value="1"/>
</dbReference>
<dbReference type="CDD" id="cd03301">
    <property type="entry name" value="ABC_MalK_N"/>
    <property type="match status" value="1"/>
</dbReference>
<dbReference type="InterPro" id="IPR003439">
    <property type="entry name" value="ABC_transporter-like_ATP-bd"/>
</dbReference>
<keyword evidence="7" id="KW-1185">Reference proteome</keyword>
<dbReference type="SUPFAM" id="SSF52540">
    <property type="entry name" value="P-loop containing nucleoside triphosphate hydrolases"/>
    <property type="match status" value="1"/>
</dbReference>
<evidence type="ECO:0000313" key="7">
    <source>
        <dbReference type="Proteomes" id="UP000033651"/>
    </source>
</evidence>
<dbReference type="PANTHER" id="PTHR43875:SF3">
    <property type="entry name" value="MALTOSE_MALTODEXTRIN IMPORT ATP-BINDING PROTEIN MALK"/>
    <property type="match status" value="1"/>
</dbReference>
<dbReference type="SMART" id="SM00382">
    <property type="entry name" value="AAA"/>
    <property type="match status" value="1"/>
</dbReference>
<dbReference type="Pfam" id="PF08402">
    <property type="entry name" value="TOBE_2"/>
    <property type="match status" value="1"/>
</dbReference>
<name>A0A0F3KZS5_9GAMM</name>
<evidence type="ECO:0000256" key="4">
    <source>
        <dbReference type="ARBA" id="ARBA00022840"/>
    </source>
</evidence>
<dbReference type="InterPro" id="IPR003593">
    <property type="entry name" value="AAA+_ATPase"/>
</dbReference>
<comment type="caution">
    <text evidence="6">The sequence shown here is derived from an EMBL/GenBank/DDBJ whole genome shotgun (WGS) entry which is preliminary data.</text>
</comment>
<dbReference type="FunFam" id="3.40.50.300:FF:000042">
    <property type="entry name" value="Maltose/maltodextrin ABC transporter, ATP-binding protein"/>
    <property type="match status" value="1"/>
</dbReference>
<dbReference type="InterPro" id="IPR027417">
    <property type="entry name" value="P-loop_NTPase"/>
</dbReference>
<dbReference type="PROSITE" id="PS50893">
    <property type="entry name" value="ABC_TRANSPORTER_2"/>
    <property type="match status" value="1"/>
</dbReference>
<dbReference type="InterPro" id="IPR012340">
    <property type="entry name" value="NA-bd_OB-fold"/>
</dbReference>
<dbReference type="GO" id="GO:0055052">
    <property type="term" value="C:ATP-binding cassette (ABC) transporter complex, substrate-binding subunit-containing"/>
    <property type="evidence" value="ECO:0007669"/>
    <property type="project" value="TreeGrafter"/>
</dbReference>
<dbReference type="RefSeq" id="WP_045828205.1">
    <property type="nucleotide sequence ID" value="NZ_JZRB01000006.1"/>
</dbReference>
<dbReference type="InterPro" id="IPR015855">
    <property type="entry name" value="ABC_transpr_MalK-like"/>
</dbReference>
<dbReference type="Gene3D" id="2.40.50.140">
    <property type="entry name" value="Nucleic acid-binding proteins"/>
    <property type="match status" value="1"/>
</dbReference>
<dbReference type="EMBL" id="JZRB01000006">
    <property type="protein sequence ID" value="KJV36646.1"/>
    <property type="molecule type" value="Genomic_DNA"/>
</dbReference>
<organism evidence="6 7">
    <name type="scientific">Luteibacter yeojuensis</name>
    <dbReference type="NCBI Taxonomy" id="345309"/>
    <lineage>
        <taxon>Bacteria</taxon>
        <taxon>Pseudomonadati</taxon>
        <taxon>Pseudomonadota</taxon>
        <taxon>Gammaproteobacteria</taxon>
        <taxon>Lysobacterales</taxon>
        <taxon>Rhodanobacteraceae</taxon>
        <taxon>Luteibacter</taxon>
    </lineage>
</organism>
<dbReference type="InterPro" id="IPR013611">
    <property type="entry name" value="Transp-assoc_OB_typ2"/>
</dbReference>
<dbReference type="InterPro" id="IPR017871">
    <property type="entry name" value="ABC_transporter-like_CS"/>
</dbReference>
<dbReference type="OrthoDB" id="9802264at2"/>
<evidence type="ECO:0000256" key="2">
    <source>
        <dbReference type="ARBA" id="ARBA00022597"/>
    </source>
</evidence>
<accession>A0A0F3KZS5</accession>
<dbReference type="AlphaFoldDB" id="A0A0F3KZS5"/>
<keyword evidence="4 6" id="KW-0067">ATP-binding</keyword>
<dbReference type="GO" id="GO:0015423">
    <property type="term" value="F:ABC-type maltose transporter activity"/>
    <property type="evidence" value="ECO:0007669"/>
    <property type="project" value="TreeGrafter"/>
</dbReference>
<dbReference type="Pfam" id="PF00005">
    <property type="entry name" value="ABC_tran"/>
    <property type="match status" value="1"/>
</dbReference>
<dbReference type="Proteomes" id="UP000033651">
    <property type="component" value="Unassembled WGS sequence"/>
</dbReference>
<protein>
    <submittedName>
        <fullName evidence="6">ABC transporter ATP-binding protein</fullName>
    </submittedName>
</protein>
<evidence type="ECO:0000313" key="6">
    <source>
        <dbReference type="EMBL" id="KJV36646.1"/>
    </source>
</evidence>
<proteinExistence type="predicted"/>
<gene>
    <name evidence="6" type="ORF">VI08_03740</name>
</gene>
<keyword evidence="1" id="KW-0813">Transport</keyword>
<evidence type="ECO:0000259" key="5">
    <source>
        <dbReference type="PROSITE" id="PS50893"/>
    </source>
</evidence>
<dbReference type="Gene3D" id="3.40.50.300">
    <property type="entry name" value="P-loop containing nucleotide triphosphate hydrolases"/>
    <property type="match status" value="1"/>
</dbReference>
<dbReference type="GO" id="GO:0005524">
    <property type="term" value="F:ATP binding"/>
    <property type="evidence" value="ECO:0007669"/>
    <property type="project" value="UniProtKB-KW"/>
</dbReference>
<dbReference type="InterPro" id="IPR047641">
    <property type="entry name" value="ABC_transpr_MalK/UgpC-like"/>
</dbReference>